<protein>
    <submittedName>
        <fullName evidence="11">Uncharacterized protein</fullName>
    </submittedName>
</protein>
<keyword evidence="6 8" id="KW-0472">Membrane</keyword>
<keyword evidence="5 8" id="KW-1133">Transmembrane helix</keyword>
<dbReference type="PANTHER" id="PTHR13598">
    <property type="entry name" value="AT07567P-RELATED"/>
    <property type="match status" value="1"/>
</dbReference>
<feature type="transmembrane region" description="Helical" evidence="8">
    <location>
        <begin position="188"/>
        <end position="212"/>
    </location>
</feature>
<evidence type="ECO:0000256" key="8">
    <source>
        <dbReference type="SAM" id="Phobius"/>
    </source>
</evidence>
<keyword evidence="7" id="KW-0539">Nucleus</keyword>
<dbReference type="Proteomes" id="UP000654075">
    <property type="component" value="Unassembled WGS sequence"/>
</dbReference>
<dbReference type="OMA" id="FCFYENA"/>
<accession>A0A813IZX8</accession>
<dbReference type="PANTHER" id="PTHR13598:SF1">
    <property type="entry name" value="AT07567P-RELATED"/>
    <property type="match status" value="1"/>
</dbReference>
<sequence>MGRLLRRALLPALAVLIAACGYSVESAQLLEFVGQDDERDVLEVSPERPAPLCLRTFERPPMWLWPVSKVRLRMQLDSDGYESSTAGLKLQIRTGEPRFLCHWLGPIAVGSCRECRGKCAEVARDIVGSRDVAVYLPPQGGCVYVSKLPEGCKRIRVFWEVYWDPAVAFYIAGGLILVWAWRPLRENVALHAGIGGVGSLVFIALMVVVWFAKGIRGTVHGTVPFGRSLTTLGTLLFAMVPAARDAILGYAIGWLEPATDWRGWLSLRDPFFQLPIGWLAVTIAVFASLSLIMLGANLSRRYFAQAPDPEGDVPFIIGGDGRRIDLLPPIPASQILLGWCFWLLGCLMLVSSTHVDGFSVALLVAALLKDHIIHLVVSWRRALASDVKGPGDLRPLMSGEAFREQALSHTQRAVAALQNHVRANPHIVRSVCEQSELRLRRFSDGGAHAQMPAEALGDEGSSWCSVM</sequence>
<feature type="transmembrane region" description="Helical" evidence="8">
    <location>
        <begin position="232"/>
        <end position="255"/>
    </location>
</feature>
<dbReference type="InterPro" id="IPR019358">
    <property type="entry name" value="NEMP_fam"/>
</dbReference>
<evidence type="ECO:0000256" key="4">
    <source>
        <dbReference type="ARBA" id="ARBA00022729"/>
    </source>
</evidence>
<evidence type="ECO:0000256" key="5">
    <source>
        <dbReference type="ARBA" id="ARBA00022989"/>
    </source>
</evidence>
<evidence type="ECO:0000256" key="1">
    <source>
        <dbReference type="ARBA" id="ARBA00004575"/>
    </source>
</evidence>
<reference evidence="11" key="1">
    <citation type="submission" date="2021-02" db="EMBL/GenBank/DDBJ databases">
        <authorList>
            <person name="Dougan E. K."/>
            <person name="Rhodes N."/>
            <person name="Thang M."/>
            <person name="Chan C."/>
        </authorList>
    </citation>
    <scope>NUCLEOTIDE SEQUENCE</scope>
</reference>
<evidence type="ECO:0000313" key="11">
    <source>
        <dbReference type="EMBL" id="CAE8658317.1"/>
    </source>
</evidence>
<feature type="transmembrane region" description="Helical" evidence="8">
    <location>
        <begin position="276"/>
        <end position="296"/>
    </location>
</feature>
<feature type="transmembrane region" description="Helical" evidence="8">
    <location>
        <begin position="162"/>
        <end position="181"/>
    </location>
</feature>
<evidence type="ECO:0000313" key="10">
    <source>
        <dbReference type="EMBL" id="CAE8598010.1"/>
    </source>
</evidence>
<gene>
    <name evidence="10" type="ORF">PGLA1383_LOCUS16424</name>
    <name evidence="11" type="ORF">PGLA2088_LOCUS13384</name>
</gene>
<feature type="signal peptide" evidence="9">
    <location>
        <begin position="1"/>
        <end position="26"/>
    </location>
</feature>
<comment type="subcellular location">
    <subcellularLocation>
        <location evidence="1">Nucleus inner membrane</location>
        <topology evidence="1">Multi-pass membrane protein</topology>
        <orientation evidence="1">Nucleoplasmic side</orientation>
    </subcellularLocation>
</comment>
<dbReference type="PROSITE" id="PS51257">
    <property type="entry name" value="PROKAR_LIPOPROTEIN"/>
    <property type="match status" value="1"/>
</dbReference>
<evidence type="ECO:0000256" key="7">
    <source>
        <dbReference type="ARBA" id="ARBA00023242"/>
    </source>
</evidence>
<dbReference type="Proteomes" id="UP000626109">
    <property type="component" value="Unassembled WGS sequence"/>
</dbReference>
<name>A0A813IZX8_POLGL</name>
<evidence type="ECO:0000256" key="9">
    <source>
        <dbReference type="SAM" id="SignalP"/>
    </source>
</evidence>
<dbReference type="OrthoDB" id="509138at2759"/>
<dbReference type="GO" id="GO:0005637">
    <property type="term" value="C:nuclear inner membrane"/>
    <property type="evidence" value="ECO:0007669"/>
    <property type="project" value="UniProtKB-SubCell"/>
</dbReference>
<organism evidence="11 12">
    <name type="scientific">Polarella glacialis</name>
    <name type="common">Dinoflagellate</name>
    <dbReference type="NCBI Taxonomy" id="89957"/>
    <lineage>
        <taxon>Eukaryota</taxon>
        <taxon>Sar</taxon>
        <taxon>Alveolata</taxon>
        <taxon>Dinophyceae</taxon>
        <taxon>Suessiales</taxon>
        <taxon>Suessiaceae</taxon>
        <taxon>Polarella</taxon>
    </lineage>
</organism>
<comment type="caution">
    <text evidence="11">The sequence shown here is derived from an EMBL/GenBank/DDBJ whole genome shotgun (WGS) entry which is preliminary data.</text>
</comment>
<evidence type="ECO:0000313" key="12">
    <source>
        <dbReference type="Proteomes" id="UP000626109"/>
    </source>
</evidence>
<comment type="similarity">
    <text evidence="2">Belongs to the NEMP family.</text>
</comment>
<dbReference type="EMBL" id="CAJNNW010016008">
    <property type="protein sequence ID" value="CAE8658317.1"/>
    <property type="molecule type" value="Genomic_DNA"/>
</dbReference>
<evidence type="ECO:0000256" key="3">
    <source>
        <dbReference type="ARBA" id="ARBA00022692"/>
    </source>
</evidence>
<dbReference type="EMBL" id="CAJNNV010009952">
    <property type="protein sequence ID" value="CAE8598010.1"/>
    <property type="molecule type" value="Genomic_DNA"/>
</dbReference>
<dbReference type="AlphaFoldDB" id="A0A813IZX8"/>
<evidence type="ECO:0000256" key="2">
    <source>
        <dbReference type="ARBA" id="ARBA00005748"/>
    </source>
</evidence>
<proteinExistence type="inferred from homology"/>
<evidence type="ECO:0000313" key="13">
    <source>
        <dbReference type="Proteomes" id="UP000654075"/>
    </source>
</evidence>
<keyword evidence="3 8" id="KW-0812">Transmembrane</keyword>
<feature type="chain" id="PRO_5036222139" evidence="9">
    <location>
        <begin position="27"/>
        <end position="467"/>
    </location>
</feature>
<keyword evidence="13" id="KW-1185">Reference proteome</keyword>
<evidence type="ECO:0000256" key="6">
    <source>
        <dbReference type="ARBA" id="ARBA00023136"/>
    </source>
</evidence>
<keyword evidence="4 9" id="KW-0732">Signal</keyword>